<dbReference type="EMBL" id="FOAP01000028">
    <property type="protein sequence ID" value="SEN01909.1"/>
    <property type="molecule type" value="Genomic_DNA"/>
</dbReference>
<evidence type="ECO:0000259" key="1">
    <source>
        <dbReference type="PROSITE" id="PS51340"/>
    </source>
</evidence>
<dbReference type="GO" id="GO:0003824">
    <property type="term" value="F:catalytic activity"/>
    <property type="evidence" value="ECO:0007669"/>
    <property type="project" value="InterPro"/>
</dbReference>
<dbReference type="InterPro" id="IPR011037">
    <property type="entry name" value="Pyrv_Knase-like_insert_dom_sf"/>
</dbReference>
<keyword evidence="3" id="KW-1185">Reference proteome</keyword>
<dbReference type="PROSITE" id="PS51340">
    <property type="entry name" value="MOSC"/>
    <property type="match status" value="1"/>
</dbReference>
<name>A0A1H8D407_STIAU</name>
<feature type="domain" description="MOSC" evidence="1">
    <location>
        <begin position="22"/>
        <end position="145"/>
    </location>
</feature>
<dbReference type="Gene3D" id="2.40.33.20">
    <property type="entry name" value="PK beta-barrel domain-like"/>
    <property type="match status" value="1"/>
</dbReference>
<proteinExistence type="predicted"/>
<gene>
    <name evidence="2" type="ORF">SAMN05444354_12869</name>
</gene>
<reference evidence="3" key="1">
    <citation type="submission" date="2016-10" db="EMBL/GenBank/DDBJ databases">
        <authorList>
            <person name="Varghese N."/>
            <person name="Submissions S."/>
        </authorList>
    </citation>
    <scope>NUCLEOTIDE SEQUENCE [LARGE SCALE GENOMIC DNA]</scope>
    <source>
        <strain evidence="3">DSM 17044</strain>
    </source>
</reference>
<dbReference type="GO" id="GO:0030151">
    <property type="term" value="F:molybdenum ion binding"/>
    <property type="evidence" value="ECO:0007669"/>
    <property type="project" value="InterPro"/>
</dbReference>
<dbReference type="InterPro" id="IPR005302">
    <property type="entry name" value="MoCF_Sase_C"/>
</dbReference>
<evidence type="ECO:0000313" key="3">
    <source>
        <dbReference type="Proteomes" id="UP000182719"/>
    </source>
</evidence>
<organism evidence="2 3">
    <name type="scientific">Stigmatella aurantiaca</name>
    <dbReference type="NCBI Taxonomy" id="41"/>
    <lineage>
        <taxon>Bacteria</taxon>
        <taxon>Pseudomonadati</taxon>
        <taxon>Myxococcota</taxon>
        <taxon>Myxococcia</taxon>
        <taxon>Myxococcales</taxon>
        <taxon>Cystobacterineae</taxon>
        <taxon>Archangiaceae</taxon>
        <taxon>Stigmatella</taxon>
    </lineage>
</organism>
<dbReference type="Proteomes" id="UP000182719">
    <property type="component" value="Unassembled WGS sequence"/>
</dbReference>
<dbReference type="PANTHER" id="PTHR36930:SF1">
    <property type="entry name" value="MOSC DOMAIN-CONTAINING PROTEIN"/>
    <property type="match status" value="1"/>
</dbReference>
<dbReference type="Pfam" id="PF03473">
    <property type="entry name" value="MOSC"/>
    <property type="match status" value="1"/>
</dbReference>
<sequence length="160" mass="17351">MDSPSGTIRALMLAQERGTPMKRVLEAEAVEGQGFTGDRHSKKKPHGKRQLLLLDEASLQTLRLTPGELKENVVIAGLPLDALPAGQRLALGEHVVVELTEPCVPCSKLERIRPGLLKESWGQRGQLAKVLQGGAVREGDGVRLLDVNPDAPRPIRPKLP</sequence>
<dbReference type="GO" id="GO:0030170">
    <property type="term" value="F:pyridoxal phosphate binding"/>
    <property type="evidence" value="ECO:0007669"/>
    <property type="project" value="InterPro"/>
</dbReference>
<dbReference type="InterPro" id="IPR052716">
    <property type="entry name" value="MOSC_domain"/>
</dbReference>
<evidence type="ECO:0000313" key="2">
    <source>
        <dbReference type="EMBL" id="SEN01909.1"/>
    </source>
</evidence>
<dbReference type="SUPFAM" id="SSF50800">
    <property type="entry name" value="PK beta-barrel domain-like"/>
    <property type="match status" value="1"/>
</dbReference>
<dbReference type="PANTHER" id="PTHR36930">
    <property type="entry name" value="METAL-SULFUR CLUSTER BIOSYNTHESIS PROTEINS YUAD-RELATED"/>
    <property type="match status" value="1"/>
</dbReference>
<dbReference type="OrthoDB" id="9784492at2"/>
<dbReference type="AlphaFoldDB" id="A0A1H8D407"/>
<protein>
    <recommendedName>
        <fullName evidence="1">MOSC domain-containing protein</fullName>
    </recommendedName>
</protein>
<accession>A0A1H8D407</accession>